<feature type="domain" description="Glycosyl transferase family 1" evidence="1">
    <location>
        <begin position="195"/>
        <end position="335"/>
    </location>
</feature>
<reference evidence="2" key="2">
    <citation type="journal article" date="2016" name="PLoS ONE">
        <title>Comparison of O-Antigen Gene Clusters of All O-Serogroups of Escherichia coli and Proposal for Adopting a New Nomenclature for O-Typing.</title>
        <authorList>
            <person name="DebRoy C."/>
            <person name="Fratamico P.M."/>
            <person name="Yan X."/>
            <person name="Baranzoni G."/>
            <person name="Liu Y."/>
            <person name="Needleman D.S."/>
            <person name="Tebbs R."/>
            <person name="O'Connell C.D."/>
            <person name="Allred A."/>
            <person name="Swimley M."/>
            <person name="Mwangi M."/>
            <person name="Kapur V."/>
            <person name="Raygoza Garay J.A."/>
            <person name="Roberts E.L."/>
            <person name="Katani R."/>
        </authorList>
    </citation>
    <scope>NUCLEOTIDE SEQUENCE</scope>
    <source>
        <strain evidence="2">E54071-88</strain>
    </source>
</reference>
<protein>
    <submittedName>
        <fullName evidence="2">GDP-mannose-dependent alpha-(1-6)-phosphatidylinositol monomannoside mannosyltransferase</fullName>
    </submittedName>
    <submittedName>
        <fullName evidence="3">Putative glycosyltransferase</fullName>
    </submittedName>
</protein>
<evidence type="ECO:0000259" key="1">
    <source>
        <dbReference type="Pfam" id="PF00534"/>
    </source>
</evidence>
<dbReference type="PANTHER" id="PTHR45947">
    <property type="entry name" value="SULFOQUINOVOSYL TRANSFERASE SQD2"/>
    <property type="match status" value="1"/>
</dbReference>
<organism evidence="3">
    <name type="scientific">Escherichia coli</name>
    <dbReference type="NCBI Taxonomy" id="562"/>
    <lineage>
        <taxon>Bacteria</taxon>
        <taxon>Pseudomonadati</taxon>
        <taxon>Pseudomonadota</taxon>
        <taxon>Gammaproteobacteria</taxon>
        <taxon>Enterobacterales</taxon>
        <taxon>Enterobacteriaceae</taxon>
        <taxon>Escherichia</taxon>
    </lineage>
</organism>
<evidence type="ECO:0000313" key="2">
    <source>
        <dbReference type="EMBL" id="AIG62746.1"/>
    </source>
</evidence>
<dbReference type="PANTHER" id="PTHR45947:SF3">
    <property type="entry name" value="SULFOQUINOVOSYL TRANSFERASE SQD2"/>
    <property type="match status" value="1"/>
</dbReference>
<sequence length="383" mass="44396">MKVLIFSHEYPPIGGGAGVVANQLIDHFCEDSAIEQIDLLTRFSHQYNINKRVHNIFMVNIHNIIWPLEYFFYLKKTINLSLYDLIICNDSISIYIAGMLFSSRELEKTVCFLHGSEPEFIYQNNNIQKRLLNLRFFFHRALIKCSFIGAHSEFMKEKFLKNLPKKLTINSDKIIPLYFGYDASLFNTDNKIENKNTIRNKYKIKESDILLLTVSRVEEKKGFVKMLNTFEIMKSMNENLKWMIVGDGGFLESLKEIAFRKGIFDSLIIVGKIPRSELCMFYNSADIFWLLSEYQEAFGLVYIESQACGVPAIGYNNSGVREAVVDGVTGYLINNLDEMLDIVVTKKFQIITNESLYDFSKKFDSKQCYLKILKAFNEKVINE</sequence>
<dbReference type="SUPFAM" id="SSF53756">
    <property type="entry name" value="UDP-Glycosyltransferase/glycogen phosphorylase"/>
    <property type="match status" value="1"/>
</dbReference>
<accession>A0A0B1DXM9</accession>
<dbReference type="RefSeq" id="WP_000866034.1">
    <property type="nucleotide sequence ID" value="NZ_BFZA01000106.1"/>
</dbReference>
<gene>
    <name evidence="2" type="primary">pimB</name>
</gene>
<keyword evidence="3" id="KW-0808">Transferase</keyword>
<dbReference type="CDD" id="cd03801">
    <property type="entry name" value="GT4_PimA-like"/>
    <property type="match status" value="1"/>
</dbReference>
<dbReference type="AlphaFoldDB" id="A0A0B1DXM9"/>
<dbReference type="EMBL" id="AB812075">
    <property type="protein sequence ID" value="BAQ01949.1"/>
    <property type="molecule type" value="Genomic_DNA"/>
</dbReference>
<dbReference type="Gene3D" id="3.40.50.2000">
    <property type="entry name" value="Glycogen Phosphorylase B"/>
    <property type="match status" value="2"/>
</dbReference>
<reference evidence="3" key="1">
    <citation type="journal article" date="2014" name="DNA Res.">
        <title>A complete view of the genetic diversity of the Escherichia coli O-antigen biosynthesis gene cluster.</title>
        <authorList>
            <person name="Iguchi A."/>
            <person name="Iyoda S."/>
            <person name="Kikuchi T."/>
            <person name="Ogura Y."/>
            <person name="Katsura K."/>
            <person name="Ohnishi M."/>
            <person name="Hayashi T."/>
            <person name="Thomson N.R."/>
        </authorList>
    </citation>
    <scope>NUCLEOTIDE SEQUENCE</scope>
    <source>
        <strain evidence="3">E54071</strain>
    </source>
</reference>
<dbReference type="InterPro" id="IPR050194">
    <property type="entry name" value="Glycosyltransferase_grp1"/>
</dbReference>
<keyword evidence="2" id="KW-0328">Glycosyltransferase</keyword>
<name>A0A0B1DXM9_ECOLX</name>
<proteinExistence type="predicted"/>
<dbReference type="InterPro" id="IPR001296">
    <property type="entry name" value="Glyco_trans_1"/>
</dbReference>
<dbReference type="GO" id="GO:0016757">
    <property type="term" value="F:glycosyltransferase activity"/>
    <property type="evidence" value="ECO:0007669"/>
    <property type="project" value="UniProtKB-KW"/>
</dbReference>
<dbReference type="Pfam" id="PF00534">
    <property type="entry name" value="Glycos_transf_1"/>
    <property type="match status" value="1"/>
</dbReference>
<evidence type="ECO:0000313" key="3">
    <source>
        <dbReference type="EMBL" id="BAQ01949.1"/>
    </source>
</evidence>
<dbReference type="EMBL" id="KJ778799">
    <property type="protein sequence ID" value="AIG62746.1"/>
    <property type="molecule type" value="Genomic_DNA"/>
</dbReference>